<reference evidence="1 2" key="1">
    <citation type="submission" date="2015-12" db="EMBL/GenBank/DDBJ databases">
        <title>Genome sequence of Streptomyces sp. G25.</title>
        <authorList>
            <person name="Poehlein A."/>
            <person name="Roettig A."/>
            <person name="Hiessl S."/>
            <person name="Hauschild P."/>
            <person name="Schauer J."/>
            <person name="Madkour M.H."/>
            <person name="Al-Ansari A.M."/>
            <person name="Almakishah N.H."/>
            <person name="Steinbuechel A."/>
            <person name="Daniel R."/>
        </authorList>
    </citation>
    <scope>NUCLEOTIDE SEQUENCE [LARGE SCALE GENOMIC DNA]</scope>
    <source>
        <strain evidence="2">G25(2015)</strain>
    </source>
</reference>
<evidence type="ECO:0000313" key="1">
    <source>
        <dbReference type="EMBL" id="OAH14147.1"/>
    </source>
</evidence>
<accession>A0A177HUF0</accession>
<organism evidence="1 2">
    <name type="scientific">Streptomyces jeddahensis</name>
    <dbReference type="NCBI Taxonomy" id="1716141"/>
    <lineage>
        <taxon>Bacteria</taxon>
        <taxon>Bacillati</taxon>
        <taxon>Actinomycetota</taxon>
        <taxon>Actinomycetes</taxon>
        <taxon>Kitasatosporales</taxon>
        <taxon>Streptomycetaceae</taxon>
        <taxon>Streptomyces</taxon>
    </lineage>
</organism>
<keyword evidence="2" id="KW-1185">Reference proteome</keyword>
<dbReference type="RefSeq" id="WP_067276169.1">
    <property type="nucleotide sequence ID" value="NZ_LOHS01000070.1"/>
</dbReference>
<protein>
    <submittedName>
        <fullName evidence="1">Uncharacterized protein</fullName>
    </submittedName>
</protein>
<evidence type="ECO:0000313" key="2">
    <source>
        <dbReference type="Proteomes" id="UP000077381"/>
    </source>
</evidence>
<dbReference type="OrthoDB" id="5188652at2"/>
<proteinExistence type="predicted"/>
<dbReference type="PATRIC" id="fig|1716141.3.peg.2737"/>
<comment type="caution">
    <text evidence="1">The sequence shown here is derived from an EMBL/GenBank/DDBJ whole genome shotgun (WGS) entry which is preliminary data.</text>
</comment>
<gene>
    <name evidence="1" type="ORF">STSP_25970</name>
</gene>
<dbReference type="AlphaFoldDB" id="A0A177HUF0"/>
<name>A0A177HUF0_9ACTN</name>
<dbReference type="EMBL" id="LOHS01000070">
    <property type="protein sequence ID" value="OAH14147.1"/>
    <property type="molecule type" value="Genomic_DNA"/>
</dbReference>
<dbReference type="STRING" id="1716141.STSP_25970"/>
<dbReference type="Proteomes" id="UP000077381">
    <property type="component" value="Unassembled WGS sequence"/>
</dbReference>
<sequence length="185" mass="19594">MRIRRTKGMLAVVAAGRVDSIVSLHAEMAGAAEDAYPAVQVVESYWREFGGLGDESELRQAARAKVEGLRAATEGSGRPWMVAVTAALDAISGLIDLGIDEARCRAQAIGSAFSVALEFDQKGLTPPAGATSWFAFEAAGQAAAADQLLSSGDPLSKEEVFNLRIGAGSDAMHYHRALKEWMRNG</sequence>